<accession>A0A4R2MFR7</accession>
<dbReference type="Proteomes" id="UP000295106">
    <property type="component" value="Unassembled WGS sequence"/>
</dbReference>
<dbReference type="EMBL" id="SLXD01000004">
    <property type="protein sequence ID" value="TCP03364.1"/>
    <property type="molecule type" value="Genomic_DNA"/>
</dbReference>
<name>A0A4R2MFR7_RUBGE</name>
<dbReference type="GeneID" id="99685778"/>
<evidence type="ECO:0000256" key="1">
    <source>
        <dbReference type="SAM" id="MobiDB-lite"/>
    </source>
</evidence>
<organism evidence="2 3">
    <name type="scientific">Rubrivivax gelatinosus</name>
    <name type="common">Rhodocyclus gelatinosus</name>
    <name type="synonym">Rhodopseudomonas gelatinosa</name>
    <dbReference type="NCBI Taxonomy" id="28068"/>
    <lineage>
        <taxon>Bacteria</taxon>
        <taxon>Pseudomonadati</taxon>
        <taxon>Pseudomonadota</taxon>
        <taxon>Betaproteobacteria</taxon>
        <taxon>Burkholderiales</taxon>
        <taxon>Sphaerotilaceae</taxon>
        <taxon>Rubrivivax</taxon>
    </lineage>
</organism>
<protein>
    <submittedName>
        <fullName evidence="2">Uncharacterized protein</fullName>
    </submittedName>
</protein>
<feature type="compositionally biased region" description="Low complexity" evidence="1">
    <location>
        <begin position="68"/>
        <end position="104"/>
    </location>
</feature>
<sequence length="202" mass="21404">MADATAVHPLFAAPARSRRRRGLALALAAHGLLVAGLLKLAPPAERLVAPAGTSVTWLRLLLEPAATPPRDAAPSPKARPAARPAPTLQAPAATALPAAEAVAPTPRPAEPAPLQLTLPRGPAARVERPPALDDPRANTQHLSLEARIAKTLEKDWTEELLPDGSRRYRRGFECIIVKDSQATVLDPFNQASRMAPKLAGRC</sequence>
<evidence type="ECO:0000313" key="2">
    <source>
        <dbReference type="EMBL" id="TCP03364.1"/>
    </source>
</evidence>
<dbReference type="OrthoDB" id="9939848at2"/>
<dbReference type="RefSeq" id="WP_132645847.1">
    <property type="nucleotide sequence ID" value="NZ_CP181386.1"/>
</dbReference>
<feature type="region of interest" description="Disordered" evidence="1">
    <location>
        <begin position="66"/>
        <end position="116"/>
    </location>
</feature>
<comment type="caution">
    <text evidence="2">The sequence shown here is derived from an EMBL/GenBank/DDBJ whole genome shotgun (WGS) entry which is preliminary data.</text>
</comment>
<reference evidence="2 3" key="1">
    <citation type="submission" date="2019-03" db="EMBL/GenBank/DDBJ databases">
        <title>Genomic Encyclopedia of Type Strains, Phase IV (KMG-IV): sequencing the most valuable type-strain genomes for metagenomic binning, comparative biology and taxonomic classification.</title>
        <authorList>
            <person name="Goeker M."/>
        </authorList>
    </citation>
    <scope>NUCLEOTIDE SEQUENCE [LARGE SCALE GENOMIC DNA]</scope>
    <source>
        <strain evidence="2 3">DSM 1709</strain>
    </source>
</reference>
<proteinExistence type="predicted"/>
<evidence type="ECO:0000313" key="3">
    <source>
        <dbReference type="Proteomes" id="UP000295106"/>
    </source>
</evidence>
<gene>
    <name evidence="2" type="ORF">EV684_10484</name>
</gene>
<dbReference type="AlphaFoldDB" id="A0A4R2MFR7"/>